<keyword evidence="5" id="KW-1185">Reference proteome</keyword>
<dbReference type="HOGENOM" id="CLU_480588_0_0_1"/>
<feature type="transmembrane region" description="Helical" evidence="2">
    <location>
        <begin position="243"/>
        <end position="261"/>
    </location>
</feature>
<dbReference type="PROSITE" id="PS51257">
    <property type="entry name" value="PROKAR_LIPOPROTEIN"/>
    <property type="match status" value="1"/>
</dbReference>
<dbReference type="AlphaFoldDB" id="A0A066X8M1"/>
<reference evidence="5" key="1">
    <citation type="journal article" date="2014" name="Genome Announc.">
        <title>Draft genome sequence of Colletotrichum sublineola, a destructive pathogen of cultivated sorghum.</title>
        <authorList>
            <person name="Baroncelli R."/>
            <person name="Sanz-Martin J.M."/>
            <person name="Rech G.E."/>
            <person name="Sukno S.A."/>
            <person name="Thon M.R."/>
        </authorList>
    </citation>
    <scope>NUCLEOTIDE SEQUENCE [LARGE SCALE GENOMIC DNA]</scope>
    <source>
        <strain evidence="5">TX430BB</strain>
    </source>
</reference>
<name>A0A066X8M1_COLSU</name>
<organism evidence="4 5">
    <name type="scientific">Colletotrichum sublineola</name>
    <name type="common">Sorghum anthracnose fungus</name>
    <dbReference type="NCBI Taxonomy" id="1173701"/>
    <lineage>
        <taxon>Eukaryota</taxon>
        <taxon>Fungi</taxon>
        <taxon>Dikarya</taxon>
        <taxon>Ascomycota</taxon>
        <taxon>Pezizomycotina</taxon>
        <taxon>Sordariomycetes</taxon>
        <taxon>Hypocreomycetidae</taxon>
        <taxon>Glomerellales</taxon>
        <taxon>Glomerellaceae</taxon>
        <taxon>Colletotrichum</taxon>
        <taxon>Colletotrichum graminicola species complex</taxon>
    </lineage>
</organism>
<proteinExistence type="predicted"/>
<evidence type="ECO:0000313" key="4">
    <source>
        <dbReference type="EMBL" id="KDN65277.1"/>
    </source>
</evidence>
<gene>
    <name evidence="4" type="ORF">CSUB01_11095</name>
</gene>
<evidence type="ECO:0000256" key="1">
    <source>
        <dbReference type="SAM" id="MobiDB-lite"/>
    </source>
</evidence>
<evidence type="ECO:0000256" key="2">
    <source>
        <dbReference type="SAM" id="Phobius"/>
    </source>
</evidence>
<feature type="region of interest" description="Disordered" evidence="1">
    <location>
        <begin position="168"/>
        <end position="202"/>
    </location>
</feature>
<evidence type="ECO:0000313" key="5">
    <source>
        <dbReference type="Proteomes" id="UP000027238"/>
    </source>
</evidence>
<accession>A0A066X8M1</accession>
<dbReference type="Proteomes" id="UP000027238">
    <property type="component" value="Unassembled WGS sequence"/>
</dbReference>
<keyword evidence="2" id="KW-0812">Transmembrane</keyword>
<sequence>MIPRRLVTAVIVAILASCLYTYTHRTPASTNIPRPVVSATTYTASDTIIRICTAYNRLLSYTLTANPPTLYEYLCLTNCAPPAEVPCSAHDVYLALESIIIKHTSSEPGDYSDAAAVNVLVTDILLDSHTRTVYDHVFEPALTGARDRKAALRTHCADANDPLYAAGKEKARQRKRQQEAAANSRGQEGLGDASDKKANRDEKGSRDEAAIWAKVHGIFWLLISLLAGIRHLPSPCLRIRRRILWTLIVICVIVCTIISVGEATCDLLLSNPPSFFLASMLTSLAFSTLCTRRSAASVHGVSLQVSRTPILPRYGESLTQMAAWAAHGAGYAPPGPSDALRIADFEFSLRAIFDSITGSQRDASNIAQDIQSYPADRVRWWSFFNTPAATTQDRISRLVVVFEDASRTLNALESSLPASAIERTFKPIKATCDWSRKLYKEERALRKELRYIGGNPDQEKTVQRALEAQAPRGAIARVACHVTEIETEQLLILRGDLRRKAVPRMASLLKSSLELATDGESKGRQATGEDVVWWEKRVVQLAKDFDEMVSEVCKGWVMNEVQSAAQH</sequence>
<dbReference type="EMBL" id="JMSE01001050">
    <property type="protein sequence ID" value="KDN65277.1"/>
    <property type="molecule type" value="Genomic_DNA"/>
</dbReference>
<dbReference type="eggNOG" id="ENOG502T5UH">
    <property type="taxonomic scope" value="Eukaryota"/>
</dbReference>
<keyword evidence="2" id="KW-1133">Transmembrane helix</keyword>
<dbReference type="OrthoDB" id="4851520at2759"/>
<keyword evidence="3" id="KW-0732">Signal</keyword>
<feature type="signal peptide" evidence="3">
    <location>
        <begin position="1"/>
        <end position="23"/>
    </location>
</feature>
<feature type="chain" id="PRO_5001629938" evidence="3">
    <location>
        <begin position="24"/>
        <end position="567"/>
    </location>
</feature>
<evidence type="ECO:0000256" key="3">
    <source>
        <dbReference type="SAM" id="SignalP"/>
    </source>
</evidence>
<feature type="compositionally biased region" description="Basic and acidic residues" evidence="1">
    <location>
        <begin position="193"/>
        <end position="202"/>
    </location>
</feature>
<comment type="caution">
    <text evidence="4">The sequence shown here is derived from an EMBL/GenBank/DDBJ whole genome shotgun (WGS) entry which is preliminary data.</text>
</comment>
<keyword evidence="2" id="KW-0472">Membrane</keyword>
<protein>
    <submittedName>
        <fullName evidence="4">Uncharacterized protein</fullName>
    </submittedName>
</protein>
<feature type="transmembrane region" description="Helical" evidence="2">
    <location>
        <begin position="209"/>
        <end position="231"/>
    </location>
</feature>